<dbReference type="HOGENOM" id="CLU_477572_0_0_1"/>
<dbReference type="InParanoid" id="E9FQZ1"/>
<dbReference type="AlphaFoldDB" id="E9FQZ1"/>
<accession>E9FQZ1</accession>
<proteinExistence type="predicted"/>
<reference evidence="3 4" key="1">
    <citation type="journal article" date="2011" name="Science">
        <title>The ecoresponsive genome of Daphnia pulex.</title>
        <authorList>
            <person name="Colbourne J.K."/>
            <person name="Pfrender M.E."/>
            <person name="Gilbert D."/>
            <person name="Thomas W.K."/>
            <person name="Tucker A."/>
            <person name="Oakley T.H."/>
            <person name="Tokishita S."/>
            <person name="Aerts A."/>
            <person name="Arnold G.J."/>
            <person name="Basu M.K."/>
            <person name="Bauer D.J."/>
            <person name="Caceres C.E."/>
            <person name="Carmel L."/>
            <person name="Casola C."/>
            <person name="Choi J.H."/>
            <person name="Detter J.C."/>
            <person name="Dong Q."/>
            <person name="Dusheyko S."/>
            <person name="Eads B.D."/>
            <person name="Frohlich T."/>
            <person name="Geiler-Samerotte K.A."/>
            <person name="Gerlach D."/>
            <person name="Hatcher P."/>
            <person name="Jogdeo S."/>
            <person name="Krijgsveld J."/>
            <person name="Kriventseva E.V."/>
            <person name="Kultz D."/>
            <person name="Laforsch C."/>
            <person name="Lindquist E."/>
            <person name="Lopez J."/>
            <person name="Manak J.R."/>
            <person name="Muller J."/>
            <person name="Pangilinan J."/>
            <person name="Patwardhan R.P."/>
            <person name="Pitluck S."/>
            <person name="Pritham E.J."/>
            <person name="Rechtsteiner A."/>
            <person name="Rho M."/>
            <person name="Rogozin I.B."/>
            <person name="Sakarya O."/>
            <person name="Salamov A."/>
            <person name="Schaack S."/>
            <person name="Shapiro H."/>
            <person name="Shiga Y."/>
            <person name="Skalitzky C."/>
            <person name="Smith Z."/>
            <person name="Souvorov A."/>
            <person name="Sung W."/>
            <person name="Tang Z."/>
            <person name="Tsuchiya D."/>
            <person name="Tu H."/>
            <person name="Vos H."/>
            <person name="Wang M."/>
            <person name="Wolf Y.I."/>
            <person name="Yamagata H."/>
            <person name="Yamada T."/>
            <person name="Ye Y."/>
            <person name="Shaw J.R."/>
            <person name="Andrews J."/>
            <person name="Crease T.J."/>
            <person name="Tang H."/>
            <person name="Lucas S.M."/>
            <person name="Robertson H.M."/>
            <person name="Bork P."/>
            <person name="Koonin E.V."/>
            <person name="Zdobnov E.M."/>
            <person name="Grigoriev I.V."/>
            <person name="Lynch M."/>
            <person name="Boore J.L."/>
        </authorList>
    </citation>
    <scope>NUCLEOTIDE SEQUENCE [LARGE SCALE GENOMIC DNA]</scope>
</reference>
<keyword evidence="2" id="KW-0732">Signal</keyword>
<organism evidence="3 4">
    <name type="scientific">Daphnia pulex</name>
    <name type="common">Water flea</name>
    <dbReference type="NCBI Taxonomy" id="6669"/>
    <lineage>
        <taxon>Eukaryota</taxon>
        <taxon>Metazoa</taxon>
        <taxon>Ecdysozoa</taxon>
        <taxon>Arthropoda</taxon>
        <taxon>Crustacea</taxon>
        <taxon>Branchiopoda</taxon>
        <taxon>Diplostraca</taxon>
        <taxon>Cladocera</taxon>
        <taxon>Anomopoda</taxon>
        <taxon>Daphniidae</taxon>
        <taxon>Daphnia</taxon>
    </lineage>
</organism>
<evidence type="ECO:0000313" key="4">
    <source>
        <dbReference type="Proteomes" id="UP000000305"/>
    </source>
</evidence>
<dbReference type="KEGG" id="dpx:DAPPUDRAFT_309850"/>
<evidence type="ECO:0000256" key="2">
    <source>
        <dbReference type="SAM" id="SignalP"/>
    </source>
</evidence>
<protein>
    <submittedName>
        <fullName evidence="3">Uncharacterized protein</fullName>
    </submittedName>
</protein>
<dbReference type="OrthoDB" id="6344669at2759"/>
<evidence type="ECO:0000256" key="1">
    <source>
        <dbReference type="SAM" id="MobiDB-lite"/>
    </source>
</evidence>
<feature type="compositionally biased region" description="Basic and acidic residues" evidence="1">
    <location>
        <begin position="80"/>
        <end position="90"/>
    </location>
</feature>
<feature type="region of interest" description="Disordered" evidence="1">
    <location>
        <begin position="63"/>
        <end position="92"/>
    </location>
</feature>
<evidence type="ECO:0000313" key="3">
    <source>
        <dbReference type="EMBL" id="EFX90066.1"/>
    </source>
</evidence>
<dbReference type="EMBL" id="GL732523">
    <property type="protein sequence ID" value="EFX90066.1"/>
    <property type="molecule type" value="Genomic_DNA"/>
</dbReference>
<gene>
    <name evidence="3" type="ORF">DAPPUDRAFT_309850</name>
</gene>
<feature type="chain" id="PRO_5003236708" evidence="2">
    <location>
        <begin position="20"/>
        <end position="571"/>
    </location>
</feature>
<dbReference type="Proteomes" id="UP000000305">
    <property type="component" value="Unassembled WGS sequence"/>
</dbReference>
<keyword evidence="4" id="KW-1185">Reference proteome</keyword>
<name>E9FQZ1_DAPPU</name>
<sequence>MKTIGAVIFVAFLITSSSTSPTISFDRLDEELDAFMDAIALDMVLPPIHDLFSDVLIPSDSSEFEPQEATRLGPSDFPNVEDRDSSDSSKELGPTVYKELPLPYIPNFSVVAAPFNTPGHQILGLLPKSEQITSKMLWVDDIQIPEVFQLVLALHDQLLSESFQPLVVIFKSEPLPANARILSYTFPRLRSPGGFFNPINSHLLAIPFDYHQFASASYLCLGLLNNFHPLADTLATQKLTPVAISNSRTSSSLQSPVIELPQQPVRPAAHLVEPAAVDFVTPSSPLPLARSDESILFRSLEQFIERYPKTPLFTAPENFQISTMLPEDYLNSQQESHPVGLVPKSMAALEPNFLPMSIPSDYYNAQNPWNEFQVVAAMNLSFPRFFQPLILMKPLDIDLFNNGVKLPLWTVVNEKGKGRQSSYQVVLIRNIYEPMPDSPYLVTCIVPRIQPEAISLSFIVKTPRRMSSPDVLDNPAIHPRVIAATSTSKPFIGTAKASIPAVKMSKPSDRERRIENITTPIGNQSIQAQGKSLPSKKSWKNRPSYDIEPSVKVVKREPSKTQRSIWSYFGF</sequence>
<feature type="signal peptide" evidence="2">
    <location>
        <begin position="1"/>
        <end position="19"/>
    </location>
</feature>